<protein>
    <submittedName>
        <fullName evidence="1">Uncharacterized protein</fullName>
    </submittedName>
</protein>
<name>A0ACC2XHS4_9TREE</name>
<reference evidence="1" key="1">
    <citation type="submission" date="2023-04" db="EMBL/GenBank/DDBJ databases">
        <title>Draft Genome sequencing of Naganishia species isolated from polar environments using Oxford Nanopore Technology.</title>
        <authorList>
            <person name="Leo P."/>
            <person name="Venkateswaran K."/>
        </authorList>
    </citation>
    <scope>NUCLEOTIDE SEQUENCE</scope>
    <source>
        <strain evidence="1">MNA-CCFEE 5425</strain>
    </source>
</reference>
<accession>A0ACC2XHS4</accession>
<gene>
    <name evidence="1" type="ORF">QFC22_001587</name>
</gene>
<dbReference type="EMBL" id="JASBWU010000003">
    <property type="protein sequence ID" value="KAJ9123388.1"/>
    <property type="molecule type" value="Genomic_DNA"/>
</dbReference>
<keyword evidence="2" id="KW-1185">Reference proteome</keyword>
<proteinExistence type="predicted"/>
<dbReference type="Proteomes" id="UP001243375">
    <property type="component" value="Unassembled WGS sequence"/>
</dbReference>
<sequence>MRLDIPFDVPTPIQPAAPAARNPPHAERDAQSARASSLIGDMLLRGYSLLADSCPNSTCYGIPLVGQPRTRRPGGRETGLEDTRKQCVICNRVYDKNGNLVQGGSTARTDAPPAAVNGVQDRQRAAVPATESSALDSPRTLARRALYADGEQANVALRTANKAIDQPEASKALPESKTKLRASDASKSHQVVSESVDTLVTALERLNAELRRMMEHPDIGRTIKDKGMKRCLTRMRDTMEALATAEEVRAKMEQ</sequence>
<comment type="caution">
    <text evidence="1">The sequence shown here is derived from an EMBL/GenBank/DDBJ whole genome shotgun (WGS) entry which is preliminary data.</text>
</comment>
<evidence type="ECO:0000313" key="2">
    <source>
        <dbReference type="Proteomes" id="UP001243375"/>
    </source>
</evidence>
<evidence type="ECO:0000313" key="1">
    <source>
        <dbReference type="EMBL" id="KAJ9123388.1"/>
    </source>
</evidence>
<organism evidence="1 2">
    <name type="scientific">Naganishia vaughanmartiniae</name>
    <dbReference type="NCBI Taxonomy" id="1424756"/>
    <lineage>
        <taxon>Eukaryota</taxon>
        <taxon>Fungi</taxon>
        <taxon>Dikarya</taxon>
        <taxon>Basidiomycota</taxon>
        <taxon>Agaricomycotina</taxon>
        <taxon>Tremellomycetes</taxon>
        <taxon>Filobasidiales</taxon>
        <taxon>Filobasidiaceae</taxon>
        <taxon>Naganishia</taxon>
    </lineage>
</organism>